<dbReference type="InterPro" id="IPR027417">
    <property type="entry name" value="P-loop_NTPase"/>
</dbReference>
<dbReference type="SUPFAM" id="SSF52540">
    <property type="entry name" value="P-loop containing nucleoside triphosphate hydrolases"/>
    <property type="match status" value="1"/>
</dbReference>
<dbReference type="GO" id="GO:0016887">
    <property type="term" value="F:ATP hydrolysis activity"/>
    <property type="evidence" value="ECO:0007669"/>
    <property type="project" value="InterPro"/>
</dbReference>
<accession>F4QKT7</accession>
<dbReference type="InterPro" id="IPR003959">
    <property type="entry name" value="ATPase_AAA_core"/>
</dbReference>
<dbReference type="InterPro" id="IPR038729">
    <property type="entry name" value="Rad50/SbcC_AAA"/>
</dbReference>
<organism evidence="9 10">
    <name type="scientific">Asticcacaulis biprosthecium C19</name>
    <dbReference type="NCBI Taxonomy" id="715226"/>
    <lineage>
        <taxon>Bacteria</taxon>
        <taxon>Pseudomonadati</taxon>
        <taxon>Pseudomonadota</taxon>
        <taxon>Alphaproteobacteria</taxon>
        <taxon>Caulobacterales</taxon>
        <taxon>Caulobacteraceae</taxon>
        <taxon>Asticcacaulis</taxon>
    </lineage>
</organism>
<dbReference type="AlphaFoldDB" id="F4QKT7"/>
<evidence type="ECO:0000313" key="10">
    <source>
        <dbReference type="Proteomes" id="UP000006512"/>
    </source>
</evidence>
<dbReference type="InterPro" id="IPR051535">
    <property type="entry name" value="Siderophore_ABC-ATPase"/>
</dbReference>
<reference evidence="10" key="1">
    <citation type="submission" date="2011-03" db="EMBL/GenBank/DDBJ databases">
        <title>Draft genome sequence of Brevundimonas diminuta.</title>
        <authorList>
            <person name="Brown P.J.B."/>
            <person name="Buechlein A."/>
            <person name="Hemmerich C."/>
            <person name="Brun Y.V."/>
        </authorList>
    </citation>
    <scope>NUCLEOTIDE SEQUENCE [LARGE SCALE GENOMIC DNA]</scope>
    <source>
        <strain evidence="10">C19</strain>
    </source>
</reference>
<evidence type="ECO:0000256" key="7">
    <source>
        <dbReference type="ARBA" id="ARBA00023136"/>
    </source>
</evidence>
<dbReference type="Proteomes" id="UP000006512">
    <property type="component" value="Unassembled WGS sequence"/>
</dbReference>
<sequence>MRAIDARHYWLEAIFRNDDPGWDSEVYPFSLPVLRGMDRLVFHPKVTFLVGENGSGKSTLIEALAVAWGFNAEGGTKNFNFNNRPSHSPLHRFVRPVRGIRKARDGFFLRAESYFNLGTEIERLDSEGSEAPIGPAYGDRSLHEQSHGESFFALFDNRFHGHGLYILDEPEAALSPTRQMTFLVRMHELIGQNSQFIIATHSPIILGYPDADIWQVSRFGLNRVDYEDTEHVQVTRQFLNHRDVMLNTLLDDK</sequence>
<dbReference type="OrthoDB" id="9784297at2"/>
<keyword evidence="7" id="KW-0472">Membrane</keyword>
<gene>
    <name evidence="9" type="ORF">ABI_18290</name>
</gene>
<keyword evidence="10" id="KW-1185">Reference proteome</keyword>
<dbReference type="PANTHER" id="PTHR42771:SF2">
    <property type="entry name" value="IRON(3+)-HYDROXAMATE IMPORT ATP-BINDING PROTEIN FHUC"/>
    <property type="match status" value="1"/>
</dbReference>
<dbReference type="InterPro" id="IPR003593">
    <property type="entry name" value="AAA+_ATPase"/>
</dbReference>
<protein>
    <submittedName>
        <fullName evidence="9">HmcB</fullName>
    </submittedName>
</protein>
<evidence type="ECO:0000313" key="9">
    <source>
        <dbReference type="EMBL" id="EGF93389.1"/>
    </source>
</evidence>
<dbReference type="eggNOG" id="COG3910">
    <property type="taxonomic scope" value="Bacteria"/>
</dbReference>
<dbReference type="GO" id="GO:0005886">
    <property type="term" value="C:plasma membrane"/>
    <property type="evidence" value="ECO:0007669"/>
    <property type="project" value="UniProtKB-SubCell"/>
</dbReference>
<evidence type="ECO:0000256" key="2">
    <source>
        <dbReference type="ARBA" id="ARBA00022448"/>
    </source>
</evidence>
<dbReference type="EMBL" id="GL883077">
    <property type="protein sequence ID" value="EGF93389.1"/>
    <property type="molecule type" value="Genomic_DNA"/>
</dbReference>
<comment type="subcellular location">
    <subcellularLocation>
        <location evidence="1">Cell membrane</location>
        <topology evidence="1">Peripheral membrane protein</topology>
    </subcellularLocation>
</comment>
<name>F4QKT7_9CAUL</name>
<evidence type="ECO:0000256" key="5">
    <source>
        <dbReference type="ARBA" id="ARBA00023004"/>
    </source>
</evidence>
<dbReference type="Pfam" id="PF13304">
    <property type="entry name" value="AAA_21"/>
    <property type="match status" value="1"/>
</dbReference>
<evidence type="ECO:0000256" key="1">
    <source>
        <dbReference type="ARBA" id="ARBA00004202"/>
    </source>
</evidence>
<proteinExistence type="predicted"/>
<feature type="domain" description="AAA+ ATPase" evidence="8">
    <location>
        <begin position="43"/>
        <end position="220"/>
    </location>
</feature>
<dbReference type="STRING" id="715226.ABI_18290"/>
<dbReference type="RefSeq" id="WP_006272586.1">
    <property type="nucleotide sequence ID" value="NZ_GL883077.1"/>
</dbReference>
<evidence type="ECO:0000256" key="6">
    <source>
        <dbReference type="ARBA" id="ARBA00023065"/>
    </source>
</evidence>
<dbReference type="GO" id="GO:0006302">
    <property type="term" value="P:double-strand break repair"/>
    <property type="evidence" value="ECO:0007669"/>
    <property type="project" value="InterPro"/>
</dbReference>
<keyword evidence="4" id="KW-0410">Iron transport</keyword>
<dbReference type="PANTHER" id="PTHR42771">
    <property type="entry name" value="IRON(3+)-HYDROXAMATE IMPORT ATP-BINDING PROTEIN FHUC"/>
    <property type="match status" value="1"/>
</dbReference>
<evidence type="ECO:0000256" key="4">
    <source>
        <dbReference type="ARBA" id="ARBA00022496"/>
    </source>
</evidence>
<dbReference type="GO" id="GO:0005524">
    <property type="term" value="F:ATP binding"/>
    <property type="evidence" value="ECO:0007669"/>
    <property type="project" value="InterPro"/>
</dbReference>
<evidence type="ECO:0000256" key="3">
    <source>
        <dbReference type="ARBA" id="ARBA00022475"/>
    </source>
</evidence>
<keyword evidence="3" id="KW-1003">Cell membrane</keyword>
<dbReference type="Gene3D" id="3.40.50.300">
    <property type="entry name" value="P-loop containing nucleotide triphosphate hydrolases"/>
    <property type="match status" value="2"/>
</dbReference>
<dbReference type="Pfam" id="PF13476">
    <property type="entry name" value="AAA_23"/>
    <property type="match status" value="1"/>
</dbReference>
<keyword evidence="6" id="KW-0406">Ion transport</keyword>
<evidence type="ECO:0000259" key="8">
    <source>
        <dbReference type="SMART" id="SM00382"/>
    </source>
</evidence>
<dbReference type="GO" id="GO:0006826">
    <property type="term" value="P:iron ion transport"/>
    <property type="evidence" value="ECO:0007669"/>
    <property type="project" value="UniProtKB-KW"/>
</dbReference>
<dbReference type="HOGENOM" id="CLU_079631_2_0_5"/>
<keyword evidence="5" id="KW-0408">Iron</keyword>
<dbReference type="SMART" id="SM00382">
    <property type="entry name" value="AAA"/>
    <property type="match status" value="1"/>
</dbReference>
<keyword evidence="2" id="KW-0813">Transport</keyword>